<feature type="active site" evidence="1">
    <location>
        <position position="132"/>
    </location>
</feature>
<dbReference type="Pfam" id="PF13406">
    <property type="entry name" value="SLT_2"/>
    <property type="match status" value="1"/>
</dbReference>
<dbReference type="InterPro" id="IPR011757">
    <property type="entry name" value="Lytic_transglycosylase_MltB"/>
</dbReference>
<evidence type="ECO:0000259" key="3">
    <source>
        <dbReference type="Pfam" id="PF13406"/>
    </source>
</evidence>
<dbReference type="InterPro" id="IPR023346">
    <property type="entry name" value="Lysozyme-like_dom_sf"/>
</dbReference>
<dbReference type="AlphaFoldDB" id="A0AAJ0UJX7"/>
<dbReference type="GO" id="GO:0008933">
    <property type="term" value="F:peptidoglycan lytic transglycosylase activity"/>
    <property type="evidence" value="ECO:0007669"/>
    <property type="project" value="TreeGrafter"/>
</dbReference>
<proteinExistence type="predicted"/>
<dbReference type="SUPFAM" id="SSF53955">
    <property type="entry name" value="Lysozyme-like"/>
    <property type="match status" value="1"/>
</dbReference>
<comment type="caution">
    <text evidence="4">The sequence shown here is derived from an EMBL/GenBank/DDBJ whole genome shotgun (WGS) entry which is preliminary data.</text>
</comment>
<keyword evidence="5" id="KW-1185">Reference proteome</keyword>
<reference evidence="4" key="1">
    <citation type="submission" date="2017-05" db="EMBL/GenBank/DDBJ databases">
        <authorList>
            <person name="Imhoff J.F."/>
            <person name="Rahn T."/>
            <person name="Kuenzel S."/>
            <person name="Neulinger S.C."/>
        </authorList>
    </citation>
    <scope>NUCLEOTIDE SEQUENCE</scope>
    <source>
        <strain evidence="4">DSM 4395</strain>
    </source>
</reference>
<reference evidence="4" key="2">
    <citation type="journal article" date="2020" name="Microorganisms">
        <title>Osmotic Adaptation and Compatible Solute Biosynthesis of Phototrophic Bacteria as Revealed from Genome Analyses.</title>
        <authorList>
            <person name="Imhoff J.F."/>
            <person name="Rahn T."/>
            <person name="Kunzel S."/>
            <person name="Keller A."/>
            <person name="Neulinger S.C."/>
        </authorList>
    </citation>
    <scope>NUCLEOTIDE SEQUENCE</scope>
    <source>
        <strain evidence="4">DSM 4395</strain>
    </source>
</reference>
<evidence type="ECO:0000313" key="4">
    <source>
        <dbReference type="EMBL" id="MBK5931940.1"/>
    </source>
</evidence>
<evidence type="ECO:0000256" key="1">
    <source>
        <dbReference type="PIRSR" id="PIRSR611757-1"/>
    </source>
</evidence>
<dbReference type="PANTHER" id="PTHR30163">
    <property type="entry name" value="MEMBRANE-BOUND LYTIC MUREIN TRANSGLYCOSYLASE B"/>
    <property type="match status" value="1"/>
</dbReference>
<dbReference type="Gene3D" id="1.10.530.10">
    <property type="match status" value="1"/>
</dbReference>
<evidence type="ECO:0000313" key="5">
    <source>
        <dbReference type="Proteomes" id="UP001296967"/>
    </source>
</evidence>
<feature type="chain" id="PRO_5042597734" evidence="2">
    <location>
        <begin position="31"/>
        <end position="337"/>
    </location>
</feature>
<dbReference type="InterPro" id="IPR031304">
    <property type="entry name" value="SLT_2"/>
</dbReference>
<feature type="domain" description="Transglycosylase SLT" evidence="3">
    <location>
        <begin position="37"/>
        <end position="329"/>
    </location>
</feature>
<organism evidence="4 5">
    <name type="scientific">Halochromatium salexigens</name>
    <name type="common">Chromatium salexigens</name>
    <dbReference type="NCBI Taxonomy" id="49447"/>
    <lineage>
        <taxon>Bacteria</taxon>
        <taxon>Pseudomonadati</taxon>
        <taxon>Pseudomonadota</taxon>
        <taxon>Gammaproteobacteria</taxon>
        <taxon>Chromatiales</taxon>
        <taxon>Chromatiaceae</taxon>
        <taxon>Halochromatium</taxon>
    </lineage>
</organism>
<dbReference type="CDD" id="cd13399">
    <property type="entry name" value="Slt35-like"/>
    <property type="match status" value="1"/>
</dbReference>
<dbReference type="NCBIfam" id="TIGR02282">
    <property type="entry name" value="MltB"/>
    <property type="match status" value="1"/>
</dbReference>
<dbReference type="Gene3D" id="1.10.8.350">
    <property type="entry name" value="Bacterial muramidase"/>
    <property type="match status" value="1"/>
</dbReference>
<dbReference type="InterPro" id="IPR043426">
    <property type="entry name" value="MltB-like"/>
</dbReference>
<keyword evidence="2" id="KW-0732">Signal</keyword>
<dbReference type="FunFam" id="1.10.8.350:FF:000001">
    <property type="entry name" value="Lytic murein transglycosylase B"/>
    <property type="match status" value="1"/>
</dbReference>
<dbReference type="EMBL" id="NHSF01000072">
    <property type="protein sequence ID" value="MBK5931940.1"/>
    <property type="molecule type" value="Genomic_DNA"/>
</dbReference>
<sequence length="337" mass="36719">MSNNPLSATRTTVAATRLAWLLLTPLPIQAAAPANYEPEREAFIHEMVARHGFERAELMTLMEDARYQQAIVDAMDRPYEGKSWGAYRALFVTPERIAGGRRFLAEHAPLLSQAERTYGVPAAVIVAIIGIETNYGATLGQHRVLDALSTLGFAYPRRAAFFRKELEEFLLLSREEAVDPSAVHGSYAGALGKPQFIPSSYRAYAVDFDGDGRRDLWDSDADVIGSVGAYLSEHGWVPGEPVASPATLRGPLDDKIEVGGKRPVVPSLSVAEIQAAGVEPAAALDPSAQAALIELDREGAEYWVVLDNFYAITRYNHSNLYALAAYELSRAIAGLDQ</sequence>
<dbReference type="RefSeq" id="WP_201246779.1">
    <property type="nucleotide sequence ID" value="NZ_NHSF01000072.1"/>
</dbReference>
<dbReference type="Proteomes" id="UP001296967">
    <property type="component" value="Unassembled WGS sequence"/>
</dbReference>
<feature type="signal peptide" evidence="2">
    <location>
        <begin position="1"/>
        <end position="30"/>
    </location>
</feature>
<protein>
    <submittedName>
        <fullName evidence="4">Lytic murein transglycosylase B</fullName>
    </submittedName>
</protein>
<accession>A0AAJ0UJX7</accession>
<dbReference type="PANTHER" id="PTHR30163:SF9">
    <property type="entry name" value="MEMBRANE-BOUND LYTIC MUREIN TRANSGLYCOSYLASE B"/>
    <property type="match status" value="1"/>
</dbReference>
<evidence type="ECO:0000256" key="2">
    <source>
        <dbReference type="SAM" id="SignalP"/>
    </source>
</evidence>
<gene>
    <name evidence="4" type="ORF">CCR82_15730</name>
</gene>
<name>A0AAJ0UJX7_HALSE</name>
<dbReference type="GO" id="GO:0009253">
    <property type="term" value="P:peptidoglycan catabolic process"/>
    <property type="evidence" value="ECO:0007669"/>
    <property type="project" value="TreeGrafter"/>
</dbReference>